<name>A0A7S8C4G3_9HYPH</name>
<feature type="transmembrane region" description="Helical" evidence="1">
    <location>
        <begin position="12"/>
        <end position="30"/>
    </location>
</feature>
<dbReference type="KEGG" id="kmn:HW532_11185"/>
<keyword evidence="3" id="KW-1185">Reference proteome</keyword>
<feature type="transmembrane region" description="Helical" evidence="1">
    <location>
        <begin position="165"/>
        <end position="190"/>
    </location>
</feature>
<sequence>MPERSAGTVLSLALPVAAMALIVVASNVLVQFPFTPFGLEHWFTWGAFTYPAAFFVTDLTNRRFGPGRARNVVYAGFALAIVASGILATPRIAAASASAFLIAQLLDVFIFDRLRREAWWRAPLASSALGSLIDTAWFFAFAFAGTGLGTAVYSVGGLAVEAPVWVGWAVGDLGVKLAVALVLLAPFGLLRGLIPAREAVGEA</sequence>
<dbReference type="GO" id="GO:0005886">
    <property type="term" value="C:plasma membrane"/>
    <property type="evidence" value="ECO:0007669"/>
    <property type="project" value="UniProtKB-SubCell"/>
</dbReference>
<reference evidence="2 3" key="1">
    <citation type="submission" date="2020-06" db="EMBL/GenBank/DDBJ databases">
        <title>Genome sequence of 2 isolates from Red Sea Mangroves.</title>
        <authorList>
            <person name="Sefrji F."/>
            <person name="Michoud G."/>
            <person name="Merlino G."/>
            <person name="Daffonchio D."/>
        </authorList>
    </citation>
    <scope>NUCLEOTIDE SEQUENCE [LARGE SCALE GENOMIC DNA]</scope>
    <source>
        <strain evidence="2 3">R1DC25</strain>
    </source>
</reference>
<accession>A0A7S8C4G3</accession>
<protein>
    <recommendedName>
        <fullName evidence="1">Probable queuosine precursor transporter</fullName>
        <shortName evidence="1">Q precursor transporter</shortName>
    </recommendedName>
</protein>
<keyword evidence="1" id="KW-0813">Transport</keyword>
<feature type="transmembrane region" description="Helical" evidence="1">
    <location>
        <begin position="132"/>
        <end position="153"/>
    </location>
</feature>
<dbReference type="NCBIfam" id="TIGR00697">
    <property type="entry name" value="queuosine precursor transporter"/>
    <property type="match status" value="1"/>
</dbReference>
<proteinExistence type="inferred from homology"/>
<dbReference type="PANTHER" id="PTHR34300">
    <property type="entry name" value="QUEUOSINE PRECURSOR TRANSPORTER-RELATED"/>
    <property type="match status" value="1"/>
</dbReference>
<gene>
    <name evidence="2" type="ORF">HW532_11185</name>
</gene>
<dbReference type="InterPro" id="IPR003744">
    <property type="entry name" value="YhhQ"/>
</dbReference>
<evidence type="ECO:0000313" key="2">
    <source>
        <dbReference type="EMBL" id="QPC43202.1"/>
    </source>
</evidence>
<feature type="transmembrane region" description="Helical" evidence="1">
    <location>
        <begin position="72"/>
        <end position="88"/>
    </location>
</feature>
<dbReference type="EMBL" id="CP058214">
    <property type="protein sequence ID" value="QPC43202.1"/>
    <property type="molecule type" value="Genomic_DNA"/>
</dbReference>
<comment type="similarity">
    <text evidence="1">Belongs to the vitamin uptake transporter (VUT/ECF) (TC 2.A.88) family. Q precursor transporter subfamily.</text>
</comment>
<comment type="function">
    <text evidence="1">Involved in the import of queuosine (Q) precursors, required for Q precursor salvage.</text>
</comment>
<dbReference type="AlphaFoldDB" id="A0A7S8C4G3"/>
<keyword evidence="1" id="KW-0997">Cell inner membrane</keyword>
<keyword evidence="1" id="KW-0472">Membrane</keyword>
<keyword evidence="1" id="KW-0812">Transmembrane</keyword>
<comment type="subcellular location">
    <subcellularLocation>
        <location evidence="1">Cell inner membrane</location>
        <topology evidence="1">Multi-pass membrane protein</topology>
    </subcellularLocation>
</comment>
<keyword evidence="1" id="KW-1133">Transmembrane helix</keyword>
<dbReference type="Proteomes" id="UP000593594">
    <property type="component" value="Chromosome"/>
</dbReference>
<dbReference type="Pfam" id="PF02592">
    <property type="entry name" value="Vut_1"/>
    <property type="match status" value="2"/>
</dbReference>
<evidence type="ECO:0000313" key="3">
    <source>
        <dbReference type="Proteomes" id="UP000593594"/>
    </source>
</evidence>
<dbReference type="GO" id="GO:0022857">
    <property type="term" value="F:transmembrane transporter activity"/>
    <property type="evidence" value="ECO:0007669"/>
    <property type="project" value="UniProtKB-UniRule"/>
</dbReference>
<evidence type="ECO:0000256" key="1">
    <source>
        <dbReference type="HAMAP-Rule" id="MF_02088"/>
    </source>
</evidence>
<organism evidence="2 3">
    <name type="scientific">Kaustia mangrovi</name>
    <dbReference type="NCBI Taxonomy" id="2593653"/>
    <lineage>
        <taxon>Bacteria</taxon>
        <taxon>Pseudomonadati</taxon>
        <taxon>Pseudomonadota</taxon>
        <taxon>Alphaproteobacteria</taxon>
        <taxon>Hyphomicrobiales</taxon>
        <taxon>Parvibaculaceae</taxon>
        <taxon>Kaustia</taxon>
    </lineage>
</organism>
<dbReference type="RefSeq" id="WP_213160563.1">
    <property type="nucleotide sequence ID" value="NZ_CP058214.1"/>
</dbReference>
<dbReference type="PANTHER" id="PTHR34300:SF1">
    <property type="entry name" value="QUEUOSINE PRECURSOR TRANSPORTER"/>
    <property type="match status" value="1"/>
</dbReference>
<keyword evidence="1" id="KW-1003">Cell membrane</keyword>
<feature type="transmembrane region" description="Helical" evidence="1">
    <location>
        <begin position="42"/>
        <end position="60"/>
    </location>
</feature>
<dbReference type="HAMAP" id="MF_02088">
    <property type="entry name" value="Q_prec_transport"/>
    <property type="match status" value="1"/>
</dbReference>